<name>A0A3B0SFJ0_9ZZZZ</name>
<evidence type="ECO:0000313" key="1">
    <source>
        <dbReference type="EMBL" id="VAW04058.1"/>
    </source>
</evidence>
<protein>
    <submittedName>
        <fullName evidence="1">Uncharacterized protein</fullName>
    </submittedName>
</protein>
<dbReference type="EMBL" id="UOEF01000390">
    <property type="protein sequence ID" value="VAW04058.1"/>
    <property type="molecule type" value="Genomic_DNA"/>
</dbReference>
<proteinExistence type="predicted"/>
<reference evidence="1" key="1">
    <citation type="submission" date="2018-06" db="EMBL/GenBank/DDBJ databases">
        <authorList>
            <person name="Zhirakovskaya E."/>
        </authorList>
    </citation>
    <scope>NUCLEOTIDE SEQUENCE</scope>
</reference>
<dbReference type="InterPro" id="IPR036388">
    <property type="entry name" value="WH-like_DNA-bd_sf"/>
</dbReference>
<dbReference type="InterPro" id="IPR036390">
    <property type="entry name" value="WH_DNA-bd_sf"/>
</dbReference>
<dbReference type="SUPFAM" id="SSF46785">
    <property type="entry name" value="Winged helix' DNA-binding domain"/>
    <property type="match status" value="1"/>
</dbReference>
<organism evidence="1">
    <name type="scientific">hydrothermal vent metagenome</name>
    <dbReference type="NCBI Taxonomy" id="652676"/>
    <lineage>
        <taxon>unclassified sequences</taxon>
        <taxon>metagenomes</taxon>
        <taxon>ecological metagenomes</taxon>
    </lineage>
</organism>
<sequence length="95" mass="10612">MTLYGRGREIEEIEMAVEFDNESWRVLGEASEVRRSQEREAILTVLSNAAEPMGPKEIANALGVEVNNVKQLLFKMASAGEVQKQARGRYCAPEN</sequence>
<gene>
    <name evidence="1" type="ORF">MNBD_ALPHA04-2017</name>
</gene>
<accession>A0A3B0SFJ0</accession>
<dbReference type="Gene3D" id="1.10.10.10">
    <property type="entry name" value="Winged helix-like DNA-binding domain superfamily/Winged helix DNA-binding domain"/>
    <property type="match status" value="1"/>
</dbReference>
<dbReference type="AlphaFoldDB" id="A0A3B0SFJ0"/>